<dbReference type="SUPFAM" id="SSF55781">
    <property type="entry name" value="GAF domain-like"/>
    <property type="match status" value="1"/>
</dbReference>
<dbReference type="PANTHER" id="PTHR30136:SF35">
    <property type="entry name" value="HTH-TYPE TRANSCRIPTIONAL REGULATOR RV1719"/>
    <property type="match status" value="1"/>
</dbReference>
<evidence type="ECO:0000256" key="1">
    <source>
        <dbReference type="ARBA" id="ARBA00023015"/>
    </source>
</evidence>
<keyword evidence="2" id="KW-0238">DNA-binding</keyword>
<dbReference type="Pfam" id="PF01614">
    <property type="entry name" value="IclR_C"/>
    <property type="match status" value="1"/>
</dbReference>
<evidence type="ECO:0000256" key="2">
    <source>
        <dbReference type="ARBA" id="ARBA00023125"/>
    </source>
</evidence>
<dbReference type="Gene3D" id="1.10.10.10">
    <property type="entry name" value="Winged helix-like DNA-binding domain superfamily/Winged helix DNA-binding domain"/>
    <property type="match status" value="1"/>
</dbReference>
<evidence type="ECO:0000259" key="4">
    <source>
        <dbReference type="PROSITE" id="PS51077"/>
    </source>
</evidence>
<keyword evidence="7" id="KW-1185">Reference proteome</keyword>
<dbReference type="AlphaFoldDB" id="A0A3S3YP54"/>
<dbReference type="GO" id="GO:0003677">
    <property type="term" value="F:DNA binding"/>
    <property type="evidence" value="ECO:0007669"/>
    <property type="project" value="UniProtKB-KW"/>
</dbReference>
<dbReference type="Gene3D" id="3.30.450.40">
    <property type="match status" value="1"/>
</dbReference>
<sequence>MAVKQVLNMLDLLEFFAERGKAASLAEVSGALNWPRSSTFNLLTTLTARGYLYEPEAKGRFYPTPRWLSMAQAITAAEPLPEQLLRLARDLAMRTGETLCLGSASGQKVVFLEVIPSPQRVRYAAEVGQQVPLHATASGHAILSQWSQSQREAFLRRTTFERYGSGTPMSVEAVEGQMSAGLARGWFRSASNYSVDLGGVALPVAIAGRIYSVTVAGPLNRITGEMSAIAREMHDAVALHFGQDYLSREIRGLTTPPLPR</sequence>
<dbReference type="PROSITE" id="PS51078">
    <property type="entry name" value="ICLR_ED"/>
    <property type="match status" value="1"/>
</dbReference>
<dbReference type="Pfam" id="PF09339">
    <property type="entry name" value="HTH_IclR"/>
    <property type="match status" value="1"/>
</dbReference>
<accession>A0A3S3YP54</accession>
<dbReference type="InterPro" id="IPR014757">
    <property type="entry name" value="Tscrpt_reg_IclR_C"/>
</dbReference>
<dbReference type="GO" id="GO:0045892">
    <property type="term" value="P:negative regulation of DNA-templated transcription"/>
    <property type="evidence" value="ECO:0007669"/>
    <property type="project" value="TreeGrafter"/>
</dbReference>
<dbReference type="SUPFAM" id="SSF46785">
    <property type="entry name" value="Winged helix' DNA-binding domain"/>
    <property type="match status" value="1"/>
</dbReference>
<reference evidence="6 7" key="1">
    <citation type="journal article" date="2015" name="Int. J. Syst. Evol. Microbiol.">
        <title>Gemmobacter intermedius sp. nov., isolated from a white stork (Ciconia ciconia).</title>
        <authorList>
            <person name="Kampfer P."/>
            <person name="Jerzak L."/>
            <person name="Wilharm G."/>
            <person name="Golke J."/>
            <person name="Busse H.J."/>
            <person name="Glaeser S.P."/>
        </authorList>
    </citation>
    <scope>NUCLEOTIDE SEQUENCE [LARGE SCALE GENOMIC DNA]</scope>
    <source>
        <strain evidence="6 7">119/4</strain>
    </source>
</reference>
<dbReference type="RefSeq" id="WP_128486815.1">
    <property type="nucleotide sequence ID" value="NZ_JBHLXB010000050.1"/>
</dbReference>
<organism evidence="6 7">
    <name type="scientific">Falsigemmobacter intermedius</name>
    <dbReference type="NCBI Taxonomy" id="1553448"/>
    <lineage>
        <taxon>Bacteria</taxon>
        <taxon>Pseudomonadati</taxon>
        <taxon>Pseudomonadota</taxon>
        <taxon>Alphaproteobacteria</taxon>
        <taxon>Rhodobacterales</taxon>
        <taxon>Paracoccaceae</taxon>
        <taxon>Falsigemmobacter</taxon>
    </lineage>
</organism>
<proteinExistence type="predicted"/>
<keyword evidence="1" id="KW-0805">Transcription regulation</keyword>
<dbReference type="InterPro" id="IPR005471">
    <property type="entry name" value="Tscrpt_reg_IclR_N"/>
</dbReference>
<name>A0A3S3YP54_9RHOB</name>
<keyword evidence="3" id="KW-0804">Transcription</keyword>
<protein>
    <submittedName>
        <fullName evidence="6">IclR family transcriptional regulator</fullName>
    </submittedName>
</protein>
<dbReference type="InterPro" id="IPR029016">
    <property type="entry name" value="GAF-like_dom_sf"/>
</dbReference>
<evidence type="ECO:0000259" key="5">
    <source>
        <dbReference type="PROSITE" id="PS51078"/>
    </source>
</evidence>
<evidence type="ECO:0000313" key="6">
    <source>
        <dbReference type="EMBL" id="RWY43475.1"/>
    </source>
</evidence>
<dbReference type="GO" id="GO:0003700">
    <property type="term" value="F:DNA-binding transcription factor activity"/>
    <property type="evidence" value="ECO:0007669"/>
    <property type="project" value="TreeGrafter"/>
</dbReference>
<dbReference type="SMART" id="SM00346">
    <property type="entry name" value="HTH_ICLR"/>
    <property type="match status" value="1"/>
</dbReference>
<evidence type="ECO:0000313" key="7">
    <source>
        <dbReference type="Proteomes" id="UP000287168"/>
    </source>
</evidence>
<feature type="domain" description="HTH iclR-type" evidence="4">
    <location>
        <begin position="3"/>
        <end position="65"/>
    </location>
</feature>
<dbReference type="InterPro" id="IPR036388">
    <property type="entry name" value="WH-like_DNA-bd_sf"/>
</dbReference>
<feature type="domain" description="IclR-ED" evidence="5">
    <location>
        <begin position="66"/>
        <end position="252"/>
    </location>
</feature>
<dbReference type="InterPro" id="IPR036390">
    <property type="entry name" value="WH_DNA-bd_sf"/>
</dbReference>
<dbReference type="Proteomes" id="UP000287168">
    <property type="component" value="Unassembled WGS sequence"/>
</dbReference>
<dbReference type="PANTHER" id="PTHR30136">
    <property type="entry name" value="HELIX-TURN-HELIX TRANSCRIPTIONAL REGULATOR, ICLR FAMILY"/>
    <property type="match status" value="1"/>
</dbReference>
<dbReference type="OrthoDB" id="9807558at2"/>
<gene>
    <name evidence="6" type="ORF">EP867_03445</name>
</gene>
<evidence type="ECO:0000256" key="3">
    <source>
        <dbReference type="ARBA" id="ARBA00023163"/>
    </source>
</evidence>
<comment type="caution">
    <text evidence="6">The sequence shown here is derived from an EMBL/GenBank/DDBJ whole genome shotgun (WGS) entry which is preliminary data.</text>
</comment>
<dbReference type="EMBL" id="SBLC01000004">
    <property type="protein sequence ID" value="RWY43475.1"/>
    <property type="molecule type" value="Genomic_DNA"/>
</dbReference>
<dbReference type="PROSITE" id="PS51077">
    <property type="entry name" value="HTH_ICLR"/>
    <property type="match status" value="1"/>
</dbReference>
<dbReference type="InterPro" id="IPR050707">
    <property type="entry name" value="HTH_MetabolicPath_Reg"/>
</dbReference>